<keyword evidence="1" id="KW-1133">Transmembrane helix</keyword>
<name>A0A4Y3QHB9_MICTE</name>
<dbReference type="Proteomes" id="UP000319525">
    <property type="component" value="Unassembled WGS sequence"/>
</dbReference>
<evidence type="ECO:0000256" key="2">
    <source>
        <dbReference type="SAM" id="SignalP"/>
    </source>
</evidence>
<keyword evidence="1" id="KW-0812">Transmembrane</keyword>
<evidence type="ECO:0000256" key="1">
    <source>
        <dbReference type="SAM" id="Phobius"/>
    </source>
</evidence>
<gene>
    <name evidence="3" type="ORF">MTE01_03120</name>
</gene>
<reference evidence="3 4" key="1">
    <citation type="submission" date="2019-06" db="EMBL/GenBank/DDBJ databases">
        <title>Whole genome shotgun sequence of Microbacterium testaceum NBRC 12675.</title>
        <authorList>
            <person name="Hosoyama A."/>
            <person name="Uohara A."/>
            <person name="Ohji S."/>
            <person name="Ichikawa N."/>
        </authorList>
    </citation>
    <scope>NUCLEOTIDE SEQUENCE [LARGE SCALE GENOMIC DNA]</scope>
    <source>
        <strain evidence="3 4">NBRC 12675</strain>
    </source>
</reference>
<dbReference type="NCBIfam" id="NF033766">
    <property type="entry name" value="choice_anch_G"/>
    <property type="match status" value="1"/>
</dbReference>
<dbReference type="InterPro" id="IPR047900">
    <property type="entry name" value="Choice_anch_G"/>
</dbReference>
<dbReference type="RefSeq" id="WP_170210581.1">
    <property type="nucleotide sequence ID" value="NZ_BJML01000001.1"/>
</dbReference>
<comment type="caution">
    <text evidence="3">The sequence shown here is derived from an EMBL/GenBank/DDBJ whole genome shotgun (WGS) entry which is preliminary data.</text>
</comment>
<accession>A0A4Y3QHB9</accession>
<protein>
    <recommendedName>
        <fullName evidence="5">Choice-of-anchor G family protein</fullName>
    </recommendedName>
</protein>
<evidence type="ECO:0008006" key="5">
    <source>
        <dbReference type="Google" id="ProtNLM"/>
    </source>
</evidence>
<evidence type="ECO:0000313" key="4">
    <source>
        <dbReference type="Proteomes" id="UP000319525"/>
    </source>
</evidence>
<dbReference type="GeneID" id="57143025"/>
<dbReference type="EMBL" id="BJML01000001">
    <property type="protein sequence ID" value="GEB44367.1"/>
    <property type="molecule type" value="Genomic_DNA"/>
</dbReference>
<feature type="transmembrane region" description="Helical" evidence="1">
    <location>
        <begin position="395"/>
        <end position="414"/>
    </location>
</feature>
<keyword evidence="2" id="KW-0732">Signal</keyword>
<keyword evidence="1" id="KW-0472">Membrane</keyword>
<feature type="chain" id="PRO_5021470229" description="Choice-of-anchor G family protein" evidence="2">
    <location>
        <begin position="36"/>
        <end position="427"/>
    </location>
</feature>
<dbReference type="AlphaFoldDB" id="A0A4Y3QHB9"/>
<evidence type="ECO:0000313" key="3">
    <source>
        <dbReference type="EMBL" id="GEB44367.1"/>
    </source>
</evidence>
<proteinExistence type="predicted"/>
<organism evidence="3 4">
    <name type="scientific">Microbacterium testaceum</name>
    <name type="common">Aureobacterium testaceum</name>
    <name type="synonym">Brevibacterium testaceum</name>
    <dbReference type="NCBI Taxonomy" id="2033"/>
    <lineage>
        <taxon>Bacteria</taxon>
        <taxon>Bacillati</taxon>
        <taxon>Actinomycetota</taxon>
        <taxon>Actinomycetes</taxon>
        <taxon>Micrococcales</taxon>
        <taxon>Microbacteriaceae</taxon>
        <taxon>Microbacterium</taxon>
    </lineage>
</organism>
<sequence>MHSTHPHTRTARVARFAAVGALATALVIPATAAHAADVVSQANGRLVDVSIAGTNVTDAVLALRGATAVNPDGSGDVTTDQPLDAEALAGLLQLSSGSNTLFGDNGILRLGAVGQYAQARDDGSSSAFSGAVSAAPSLIGVGTVTPSNVGSPSANDTATLTVGGANQLVGLTAHFGTLAASAQQAADGTQTGQYVLADTTFEVDGTLVNTAVGVISPAIDTLLAVAGGFGVSLSNPFAGGTVEVTLDDVLAAAGVADVNDLPPGTDLVSYIPTAVAKKITDQVASILDAVRTRAGQLGFVGAPLSAALSVAEGVINPVLNGLTNNVVAPLATALTALIQLPVNVQEHNADGSFTQTALRIGYLPGGSLARIDLASATVGPNAGRLAVPVAGAESLSIAGGMLGVAALLVAAVVIRRRTLRAVATARS</sequence>
<feature type="signal peptide" evidence="2">
    <location>
        <begin position="1"/>
        <end position="35"/>
    </location>
</feature>